<feature type="transmembrane region" description="Helical" evidence="5">
    <location>
        <begin position="369"/>
        <end position="398"/>
    </location>
</feature>
<proteinExistence type="predicted"/>
<feature type="transmembrane region" description="Helical" evidence="5">
    <location>
        <begin position="236"/>
        <end position="255"/>
    </location>
</feature>
<dbReference type="OrthoDB" id="3717319at2"/>
<evidence type="ECO:0000256" key="5">
    <source>
        <dbReference type="SAM" id="Phobius"/>
    </source>
</evidence>
<dbReference type="Gene3D" id="1.20.1720.10">
    <property type="entry name" value="Multidrug resistance protein D"/>
    <property type="match status" value="1"/>
</dbReference>
<keyword evidence="2 5" id="KW-0812">Transmembrane</keyword>
<evidence type="ECO:0000256" key="1">
    <source>
        <dbReference type="ARBA" id="ARBA00004651"/>
    </source>
</evidence>
<feature type="transmembrane region" description="Helical" evidence="5">
    <location>
        <begin position="319"/>
        <end position="338"/>
    </location>
</feature>
<evidence type="ECO:0000313" key="7">
    <source>
        <dbReference type="EMBL" id="KFF30470.1"/>
    </source>
</evidence>
<feature type="transmembrane region" description="Helical" evidence="5">
    <location>
        <begin position="55"/>
        <end position="74"/>
    </location>
</feature>
<dbReference type="EMBL" id="ATLK01000002">
    <property type="protein sequence ID" value="KFF30470.1"/>
    <property type="molecule type" value="Genomic_DNA"/>
</dbReference>
<gene>
    <name evidence="7" type="ORF">BBOMB_1316</name>
</gene>
<name>A0A086BNF6_9BIFI</name>
<dbReference type="PROSITE" id="PS50850">
    <property type="entry name" value="MFS"/>
    <property type="match status" value="1"/>
</dbReference>
<feature type="transmembrane region" description="Helical" evidence="5">
    <location>
        <begin position="206"/>
        <end position="224"/>
    </location>
</feature>
<reference evidence="7 8" key="1">
    <citation type="journal article" date="2014" name="Appl. Environ. Microbiol.">
        <title>Genomic encyclopedia of type strains of the genus Bifidobacterium.</title>
        <authorList>
            <person name="Milani C."/>
            <person name="Lugli G.A."/>
            <person name="Duranti S."/>
            <person name="Turroni F."/>
            <person name="Bottacini F."/>
            <person name="Mangifesta M."/>
            <person name="Sanchez B."/>
            <person name="Viappiani A."/>
            <person name="Mancabelli L."/>
            <person name="Taminiau B."/>
            <person name="Delcenserie V."/>
            <person name="Barrangou R."/>
            <person name="Margolles A."/>
            <person name="van Sinderen D."/>
            <person name="Ventura M."/>
        </authorList>
    </citation>
    <scope>NUCLEOTIDE SEQUENCE [LARGE SCALE GENOMIC DNA]</scope>
    <source>
        <strain evidence="7 8">DSM 19703</strain>
    </source>
</reference>
<dbReference type="InterPro" id="IPR036259">
    <property type="entry name" value="MFS_trans_sf"/>
</dbReference>
<organism evidence="7 8">
    <name type="scientific">Bifidobacterium bombi DSM 19703</name>
    <dbReference type="NCBI Taxonomy" id="1341695"/>
    <lineage>
        <taxon>Bacteria</taxon>
        <taxon>Bacillati</taxon>
        <taxon>Actinomycetota</taxon>
        <taxon>Actinomycetes</taxon>
        <taxon>Bifidobacteriales</taxon>
        <taxon>Bifidobacteriaceae</taxon>
        <taxon>Bifidobacterium</taxon>
    </lineage>
</organism>
<feature type="transmembrane region" description="Helical" evidence="5">
    <location>
        <begin position="144"/>
        <end position="168"/>
    </location>
</feature>
<dbReference type="PANTHER" id="PTHR42718:SF35">
    <property type="entry name" value="BLL0718 PROTEIN"/>
    <property type="match status" value="1"/>
</dbReference>
<feature type="transmembrane region" description="Helical" evidence="5">
    <location>
        <begin position="86"/>
        <end position="105"/>
    </location>
</feature>
<evidence type="ECO:0000256" key="4">
    <source>
        <dbReference type="ARBA" id="ARBA00023136"/>
    </source>
</evidence>
<evidence type="ECO:0000256" key="2">
    <source>
        <dbReference type="ARBA" id="ARBA00022692"/>
    </source>
</evidence>
<evidence type="ECO:0000259" key="6">
    <source>
        <dbReference type="PROSITE" id="PS50850"/>
    </source>
</evidence>
<feature type="transmembrane region" description="Helical" evidence="5">
    <location>
        <begin position="17"/>
        <end position="35"/>
    </location>
</feature>
<dbReference type="InterPro" id="IPR011701">
    <property type="entry name" value="MFS"/>
</dbReference>
<comment type="caution">
    <text evidence="7">The sequence shown here is derived from an EMBL/GenBank/DDBJ whole genome shotgun (WGS) entry which is preliminary data.</text>
</comment>
<dbReference type="STRING" id="1341695.BBOMB_1316"/>
<keyword evidence="3 5" id="KW-1133">Transmembrane helix</keyword>
<evidence type="ECO:0000313" key="8">
    <source>
        <dbReference type="Proteomes" id="UP000028730"/>
    </source>
</evidence>
<feature type="transmembrane region" description="Helical" evidence="5">
    <location>
        <begin position="441"/>
        <end position="464"/>
    </location>
</feature>
<dbReference type="RefSeq" id="WP_044087669.1">
    <property type="nucleotide sequence ID" value="NZ_ATLK01000002.1"/>
</dbReference>
<dbReference type="Proteomes" id="UP000028730">
    <property type="component" value="Unassembled WGS sequence"/>
</dbReference>
<accession>A0A086BNF6</accession>
<feature type="domain" description="Major facilitator superfamily (MFS) profile" evidence="6">
    <location>
        <begin position="20"/>
        <end position="467"/>
    </location>
</feature>
<sequence>MSEVSGKKIMNEGGKSIVALMTALMAAIFAFQLNASMLSPALATMQNELHTDSSQIGLTQTVFFTACAVFSLFLPRLGDLAGRKKVLLGMLILTAAGCVVSALAVNVPMLMVGRVIQGVAGPIVPMTLIMLHNRVTDDTRYAKLMSILTAVNGGIGGVDAILGGWLAGTFGFRSVFWFMVVIAVIAIVLVLVFADESHAAETPRMDWPGVFSLCVAFLMAYLAINEIEKLVKANWLVVVGEIVVAAVFFVVFWQIEKRAKAPMVTTHYLKQRRTWGLLLTTLLTMTGVFAIMNGIVPALAQDAKFGVGMSASVVSFATLTPYALIGLAFGPVAGVLASKFGYHKVLRAGLLVTVIGLLFGIYVCKVPSIWALVVLSVLLGVSYAGTVNIMLNGLGVVLSPADNTGYLPGLNAGGFNLGSGLSYAVLYAIMNAFSTPTNGTVGYMASMVGAVVLLALAYMASLLIPLHGDD</sequence>
<evidence type="ECO:0000256" key="3">
    <source>
        <dbReference type="ARBA" id="ARBA00022989"/>
    </source>
</evidence>
<dbReference type="InterPro" id="IPR020846">
    <property type="entry name" value="MFS_dom"/>
</dbReference>
<dbReference type="Pfam" id="PF07690">
    <property type="entry name" value="MFS_1"/>
    <property type="match status" value="1"/>
</dbReference>
<feature type="transmembrane region" description="Helical" evidence="5">
    <location>
        <begin position="410"/>
        <end position="429"/>
    </location>
</feature>
<keyword evidence="4 5" id="KW-0472">Membrane</keyword>
<dbReference type="eggNOG" id="COG2814">
    <property type="taxonomic scope" value="Bacteria"/>
</dbReference>
<feature type="transmembrane region" description="Helical" evidence="5">
    <location>
        <begin position="275"/>
        <end position="299"/>
    </location>
</feature>
<feature type="transmembrane region" description="Helical" evidence="5">
    <location>
        <begin position="111"/>
        <end position="132"/>
    </location>
</feature>
<protein>
    <submittedName>
        <fullName evidence="7">Major facilitator superfamily MFS_1</fullName>
    </submittedName>
</protein>
<feature type="transmembrane region" description="Helical" evidence="5">
    <location>
        <begin position="345"/>
        <end position="363"/>
    </location>
</feature>
<dbReference type="AlphaFoldDB" id="A0A086BNF6"/>
<dbReference type="SUPFAM" id="SSF103473">
    <property type="entry name" value="MFS general substrate transporter"/>
    <property type="match status" value="1"/>
</dbReference>
<dbReference type="PANTHER" id="PTHR42718">
    <property type="entry name" value="MAJOR FACILITATOR SUPERFAMILY MULTIDRUG TRANSPORTER MFSC"/>
    <property type="match status" value="1"/>
</dbReference>
<dbReference type="GO" id="GO:0022857">
    <property type="term" value="F:transmembrane transporter activity"/>
    <property type="evidence" value="ECO:0007669"/>
    <property type="project" value="InterPro"/>
</dbReference>
<dbReference type="GO" id="GO:0005886">
    <property type="term" value="C:plasma membrane"/>
    <property type="evidence" value="ECO:0007669"/>
    <property type="project" value="UniProtKB-SubCell"/>
</dbReference>
<feature type="transmembrane region" description="Helical" evidence="5">
    <location>
        <begin position="174"/>
        <end position="194"/>
    </location>
</feature>
<keyword evidence="8" id="KW-1185">Reference proteome</keyword>
<dbReference type="Gene3D" id="1.20.1250.20">
    <property type="entry name" value="MFS general substrate transporter like domains"/>
    <property type="match status" value="1"/>
</dbReference>
<comment type="subcellular location">
    <subcellularLocation>
        <location evidence="1">Cell membrane</location>
        <topology evidence="1">Multi-pass membrane protein</topology>
    </subcellularLocation>
</comment>